<dbReference type="RefSeq" id="XP_040725825.1">
    <property type="nucleotide sequence ID" value="XM_040870510.1"/>
</dbReference>
<accession>A0A1Y2FIN5</accession>
<evidence type="ECO:0000313" key="4">
    <source>
        <dbReference type="Proteomes" id="UP000193685"/>
    </source>
</evidence>
<sequence>MAIRIRLLRFVAMTSVLLLFIDLFLSISTSNKNEASATLQEVGRSSVKQVASQEHKWNIKTTAAWLSGKQRAFHRQSAARRRMTLREKLREDFPYDVRSVFPAFIWQTWKVGPDHKDFDENLKGHMSTWTEQHPHYTHEIITDDVSRLLMHHLFAKTPEVVEAYDAMPHAVLKADLFRYAILLARGGTYTDVDTRCLKPIWEWVPPHFPNDTFGLVVGIEADTHEDNWQRRLARPLQITQWTIKAKSGHAALVDVVASITEAILVLKRQGLAASIQSAQVEDTTGPGLWTDVVFRHLGSDESEKSLQGISGGAINWREKLTGTKEQRQFGDVIVLPITSFSPGLGSMGSKPASDDMAMVQHHFHGSWRNQTGWKSIASDDAAPNPE</sequence>
<dbReference type="OMA" id="WNDYYAR"/>
<dbReference type="STRING" id="56484.A0A1Y2FIN5"/>
<dbReference type="GO" id="GO:0006487">
    <property type="term" value="P:protein N-linked glycosylation"/>
    <property type="evidence" value="ECO:0007669"/>
    <property type="project" value="TreeGrafter"/>
</dbReference>
<dbReference type="Pfam" id="PF04488">
    <property type="entry name" value="Gly_transf_sug"/>
    <property type="match status" value="1"/>
</dbReference>
<dbReference type="SUPFAM" id="SSF53448">
    <property type="entry name" value="Nucleotide-diphospho-sugar transferases"/>
    <property type="match status" value="1"/>
</dbReference>
<dbReference type="GO" id="GO:0000136">
    <property type="term" value="C:mannan polymerase complex"/>
    <property type="evidence" value="ECO:0007669"/>
    <property type="project" value="TreeGrafter"/>
</dbReference>
<dbReference type="OrthoDB" id="411251at2759"/>
<evidence type="ECO:0000256" key="2">
    <source>
        <dbReference type="SAM" id="Phobius"/>
    </source>
</evidence>
<dbReference type="EMBL" id="MCFI01000008">
    <property type="protein sequence ID" value="ORY83244.1"/>
    <property type="molecule type" value="Genomic_DNA"/>
</dbReference>
<protein>
    <submittedName>
        <fullName evidence="3">Nucleotide-diphospho-sugar transferase</fullName>
    </submittedName>
</protein>
<keyword evidence="2" id="KW-0472">Membrane</keyword>
<evidence type="ECO:0000313" key="3">
    <source>
        <dbReference type="EMBL" id="ORY83244.1"/>
    </source>
</evidence>
<dbReference type="Proteomes" id="UP000193685">
    <property type="component" value="Unassembled WGS sequence"/>
</dbReference>
<keyword evidence="3" id="KW-0808">Transferase</keyword>
<dbReference type="Gene3D" id="3.90.550.20">
    <property type="match status" value="1"/>
</dbReference>
<dbReference type="GO" id="GO:0000009">
    <property type="term" value="F:alpha-1,6-mannosyltransferase activity"/>
    <property type="evidence" value="ECO:0007669"/>
    <property type="project" value="InterPro"/>
</dbReference>
<dbReference type="PANTHER" id="PTHR31834:SF1">
    <property type="entry name" value="INITIATION-SPECIFIC ALPHA-1,6-MANNOSYLTRANSFERASE"/>
    <property type="match status" value="1"/>
</dbReference>
<comment type="similarity">
    <text evidence="1">Belongs to the glycosyltransferase 32 family.</text>
</comment>
<dbReference type="InterPro" id="IPR007577">
    <property type="entry name" value="GlycoTrfase_DXD_sugar-bd_CS"/>
</dbReference>
<dbReference type="InterPro" id="IPR029044">
    <property type="entry name" value="Nucleotide-diphossugar_trans"/>
</dbReference>
<keyword evidence="2" id="KW-1133">Transmembrane helix</keyword>
<comment type="caution">
    <text evidence="3">The sequence shown here is derived from an EMBL/GenBank/DDBJ whole genome shotgun (WGS) entry which is preliminary data.</text>
</comment>
<name>A0A1Y2FIN5_PROLT</name>
<dbReference type="AlphaFoldDB" id="A0A1Y2FIN5"/>
<gene>
    <name evidence="3" type="ORF">BCR37DRAFT_387092</name>
</gene>
<dbReference type="PANTHER" id="PTHR31834">
    <property type="entry name" value="INITIATION-SPECIFIC ALPHA-1,6-MANNOSYLTRANSFERASE"/>
    <property type="match status" value="1"/>
</dbReference>
<reference evidence="3 4" key="1">
    <citation type="submission" date="2016-07" db="EMBL/GenBank/DDBJ databases">
        <title>Pervasive Adenine N6-methylation of Active Genes in Fungi.</title>
        <authorList>
            <consortium name="DOE Joint Genome Institute"/>
            <person name="Mondo S.J."/>
            <person name="Dannebaum R.O."/>
            <person name="Kuo R.C."/>
            <person name="Labutti K."/>
            <person name="Haridas S."/>
            <person name="Kuo A."/>
            <person name="Salamov A."/>
            <person name="Ahrendt S.R."/>
            <person name="Lipzen A."/>
            <person name="Sullivan W."/>
            <person name="Andreopoulos W.B."/>
            <person name="Clum A."/>
            <person name="Lindquist E."/>
            <person name="Daum C."/>
            <person name="Ramamoorthy G.K."/>
            <person name="Gryganskyi A."/>
            <person name="Culley D."/>
            <person name="Magnuson J.K."/>
            <person name="James T.Y."/>
            <person name="O'Malley M.A."/>
            <person name="Stajich J.E."/>
            <person name="Spatafora J.W."/>
            <person name="Visel A."/>
            <person name="Grigoriev I.V."/>
        </authorList>
    </citation>
    <scope>NUCLEOTIDE SEQUENCE [LARGE SCALE GENOMIC DNA]</scope>
    <source>
        <strain evidence="3 4">12-1054</strain>
    </source>
</reference>
<dbReference type="GeneID" id="63787109"/>
<feature type="transmembrane region" description="Helical" evidence="2">
    <location>
        <begin position="7"/>
        <end position="27"/>
    </location>
</feature>
<keyword evidence="4" id="KW-1185">Reference proteome</keyword>
<organism evidence="3 4">
    <name type="scientific">Protomyces lactucae-debilis</name>
    <dbReference type="NCBI Taxonomy" id="2754530"/>
    <lineage>
        <taxon>Eukaryota</taxon>
        <taxon>Fungi</taxon>
        <taxon>Dikarya</taxon>
        <taxon>Ascomycota</taxon>
        <taxon>Taphrinomycotina</taxon>
        <taxon>Taphrinomycetes</taxon>
        <taxon>Taphrinales</taxon>
        <taxon>Protomycetaceae</taxon>
        <taxon>Protomyces</taxon>
    </lineage>
</organism>
<proteinExistence type="inferred from homology"/>
<evidence type="ECO:0000256" key="1">
    <source>
        <dbReference type="ARBA" id="ARBA00009003"/>
    </source>
</evidence>
<dbReference type="InterPro" id="IPR039367">
    <property type="entry name" value="Och1-like"/>
</dbReference>
<keyword evidence="2" id="KW-0812">Transmembrane</keyword>